<dbReference type="InterPro" id="IPR007568">
    <property type="entry name" value="RTA1"/>
</dbReference>
<evidence type="ECO:0000313" key="8">
    <source>
        <dbReference type="Proteomes" id="UP001358417"/>
    </source>
</evidence>
<feature type="compositionally biased region" description="Basic and acidic residues" evidence="5">
    <location>
        <begin position="321"/>
        <end position="330"/>
    </location>
</feature>
<sequence length="330" mass="36832">MPECVILAEAERLWDFCPSYGAAITFLIIYSASTLVHGIQGIIYRKPFTIVLIMGGIWELSGFALRVSAILNPYSGAFHSSMGILILLAPLWINAFVYMALGRLIHFTLVHDKILRLRARHLTVMFVAFDITAFIMQASGGILAAKSDNRSTKIAGYNLYSAGVGIQMGFILWFVALVLRFHFKLRRPDTYELSGDGRAALPAVKRIIYALYAVLVLILYRNSWRLAEYATGVDSALRLHEWWFYVFDALPMAGALTLLNIFNPISVLRGPRGEFSGGKKLPPQGTGRRRRKRADAHEYTEAQDSESLPLSSRSLPGARQSAEDRTGGYH</sequence>
<evidence type="ECO:0008006" key="9">
    <source>
        <dbReference type="Google" id="ProtNLM"/>
    </source>
</evidence>
<keyword evidence="2 6" id="KW-0812">Transmembrane</keyword>
<feature type="compositionally biased region" description="Low complexity" evidence="5">
    <location>
        <begin position="305"/>
        <end position="316"/>
    </location>
</feature>
<evidence type="ECO:0000256" key="4">
    <source>
        <dbReference type="ARBA" id="ARBA00023136"/>
    </source>
</evidence>
<keyword evidence="4 6" id="KW-0472">Membrane</keyword>
<feature type="region of interest" description="Disordered" evidence="5">
    <location>
        <begin position="274"/>
        <end position="330"/>
    </location>
</feature>
<feature type="transmembrane region" description="Helical" evidence="6">
    <location>
        <begin position="242"/>
        <end position="262"/>
    </location>
</feature>
<dbReference type="Pfam" id="PF04479">
    <property type="entry name" value="RTA1"/>
    <property type="match status" value="1"/>
</dbReference>
<evidence type="ECO:0000256" key="3">
    <source>
        <dbReference type="ARBA" id="ARBA00022989"/>
    </source>
</evidence>
<feature type="transmembrane region" description="Helical" evidence="6">
    <location>
        <begin position="77"/>
        <end position="101"/>
    </location>
</feature>
<evidence type="ECO:0000256" key="5">
    <source>
        <dbReference type="SAM" id="MobiDB-lite"/>
    </source>
</evidence>
<gene>
    <name evidence="7" type="ORF">LTR84_003314</name>
</gene>
<dbReference type="RefSeq" id="XP_064705255.1">
    <property type="nucleotide sequence ID" value="XM_064846902.1"/>
</dbReference>
<feature type="transmembrane region" description="Helical" evidence="6">
    <location>
        <begin position="203"/>
        <end position="222"/>
    </location>
</feature>
<proteinExistence type="predicted"/>
<comment type="caution">
    <text evidence="7">The sequence shown here is derived from an EMBL/GenBank/DDBJ whole genome shotgun (WGS) entry which is preliminary data.</text>
</comment>
<keyword evidence="3 6" id="KW-1133">Transmembrane helix</keyword>
<accession>A0AAV9N7G4</accession>
<name>A0AAV9N7G4_9EURO</name>
<dbReference type="PANTHER" id="PTHR31465:SF15">
    <property type="entry name" value="LIPID TRANSPORTER ATNI-RELATED"/>
    <property type="match status" value="1"/>
</dbReference>
<keyword evidence="8" id="KW-1185">Reference proteome</keyword>
<feature type="transmembrane region" description="Helical" evidence="6">
    <location>
        <begin position="122"/>
        <end position="145"/>
    </location>
</feature>
<dbReference type="GeneID" id="89971501"/>
<reference evidence="7 8" key="1">
    <citation type="submission" date="2023-08" db="EMBL/GenBank/DDBJ databases">
        <title>Black Yeasts Isolated from many extreme environments.</title>
        <authorList>
            <person name="Coleine C."/>
            <person name="Stajich J.E."/>
            <person name="Selbmann L."/>
        </authorList>
    </citation>
    <scope>NUCLEOTIDE SEQUENCE [LARGE SCALE GENOMIC DNA]</scope>
    <source>
        <strain evidence="7 8">CCFEE 5792</strain>
    </source>
</reference>
<protein>
    <recommendedName>
        <fullName evidence="9">RTA1 domain protein</fullName>
    </recommendedName>
</protein>
<dbReference type="EMBL" id="JAVRRD010000016">
    <property type="protein sequence ID" value="KAK5050755.1"/>
    <property type="molecule type" value="Genomic_DNA"/>
</dbReference>
<evidence type="ECO:0000256" key="2">
    <source>
        <dbReference type="ARBA" id="ARBA00022692"/>
    </source>
</evidence>
<feature type="transmembrane region" description="Helical" evidence="6">
    <location>
        <begin position="157"/>
        <end position="183"/>
    </location>
</feature>
<organism evidence="7 8">
    <name type="scientific">Exophiala bonariae</name>
    <dbReference type="NCBI Taxonomy" id="1690606"/>
    <lineage>
        <taxon>Eukaryota</taxon>
        <taxon>Fungi</taxon>
        <taxon>Dikarya</taxon>
        <taxon>Ascomycota</taxon>
        <taxon>Pezizomycotina</taxon>
        <taxon>Eurotiomycetes</taxon>
        <taxon>Chaetothyriomycetidae</taxon>
        <taxon>Chaetothyriales</taxon>
        <taxon>Herpotrichiellaceae</taxon>
        <taxon>Exophiala</taxon>
    </lineage>
</organism>
<evidence type="ECO:0000256" key="1">
    <source>
        <dbReference type="ARBA" id="ARBA00004141"/>
    </source>
</evidence>
<dbReference type="Proteomes" id="UP001358417">
    <property type="component" value="Unassembled WGS sequence"/>
</dbReference>
<dbReference type="AlphaFoldDB" id="A0AAV9N7G4"/>
<feature type="transmembrane region" description="Helical" evidence="6">
    <location>
        <begin position="20"/>
        <end position="39"/>
    </location>
</feature>
<evidence type="ECO:0000313" key="7">
    <source>
        <dbReference type="EMBL" id="KAK5050755.1"/>
    </source>
</evidence>
<feature type="transmembrane region" description="Helical" evidence="6">
    <location>
        <begin position="51"/>
        <end position="71"/>
    </location>
</feature>
<comment type="subcellular location">
    <subcellularLocation>
        <location evidence="1">Membrane</location>
        <topology evidence="1">Multi-pass membrane protein</topology>
    </subcellularLocation>
</comment>
<dbReference type="PANTHER" id="PTHR31465">
    <property type="entry name" value="PROTEIN RTA1-RELATED"/>
    <property type="match status" value="1"/>
</dbReference>
<evidence type="ECO:0000256" key="6">
    <source>
        <dbReference type="SAM" id="Phobius"/>
    </source>
</evidence>
<dbReference type="GO" id="GO:0016020">
    <property type="term" value="C:membrane"/>
    <property type="evidence" value="ECO:0007669"/>
    <property type="project" value="UniProtKB-SubCell"/>
</dbReference>